<organism evidence="3 4">
    <name type="scientific">Serendipita indica (strain DSM 11827)</name>
    <name type="common">Root endophyte fungus</name>
    <name type="synonym">Piriformospora indica</name>
    <dbReference type="NCBI Taxonomy" id="1109443"/>
    <lineage>
        <taxon>Eukaryota</taxon>
        <taxon>Fungi</taxon>
        <taxon>Dikarya</taxon>
        <taxon>Basidiomycota</taxon>
        <taxon>Agaricomycotina</taxon>
        <taxon>Agaricomycetes</taxon>
        <taxon>Sebacinales</taxon>
        <taxon>Serendipitaceae</taxon>
        <taxon>Serendipita</taxon>
    </lineage>
</organism>
<dbReference type="AlphaFoldDB" id="G4T968"/>
<dbReference type="HOGENOM" id="CLU_011609_0_0_1"/>
<name>G4T968_SERID</name>
<accession>G4T968</accession>
<sequence>MSSNTGIITGIYSSALSITDNDWVEQLTTDIPFLTIGIVALAALTLLLTTTRLSIPAVCIILSAFLAFSGAIFDFSRLLQEAKSSPPPQSDDTSTPRQFPLVVLREVNLALSISLNYFFFFVYLGRPPRGEARLVEFSPLSPSKRMSPSRWAYWGVTGYLLQAILAASIIAVAVLGIIWRIGGRAAGLVYKADHLLEAILALAFLGKVCLNVFLSPLTPRWKTARNYLPVIYALSTRLGIVITSEFCAGFTEAPLGRFLQAIQLYVLIVLIMVSPYYGKNEDEDSTRPVPRPEEKRASSFRGLRFSTTSQWSMLNPNPGTTEKPAMPPPPVTLPTTEGPKRLSPTKRLSSWLTNRLTPSGAGVTSNADGQLDRLWNKDANRSGDLEAPPTPIGIAVGGTDDDGVSPRPEGETPMMASWRDPYGVPNPLTTPETASFAIPPTPFSTADTDDRSVYATTPVTGSEKIPPVPLPTRSQLMALPPPPRGLPPPPPTQQTLPLNGKSAMKRDEKRRVSGLSETDKVQIPSGKFIGQFEVRKDYDSDSDSPIYGINGIIQRKESRMKKEEKKRISAFLEASTASALERLKREQEELDKSMQGMAAFSPSRNVFTSPAKPDAPKGDKSPTKLSSTSGDQDVLGNSFRPSYNSAPISESVKSDFSLQDFPSPPASLFRAPASTAPPTIELMPPPPAVTQPLSIKSSRSKAKGTAGTEKGESTPSSYESGDVVVEDVQFAMVPPRRPIASTAFRRASFPTVVRDSSISSLIDAPMRIISGYAESEDDVGAKRVRMSSTGNRLDVTSFIGELTTPGVTSPGPRSFLPSRDRGDSMASRLSPLPEDTSRHPSVEIIDIRMKSPTFSPAIAITTKGGSTATIPSNPPPRTPKVSFAEAANNPPSSSRLKVMKPPSPTNTLPASPRPGGNSPNESPRRQVAFKPATSSPLATSPGFIVPASSTASPTAGSPTTRRLKATYPGLGANGAKPVISGPFPLGTGGGMREDGTEYQAPRRPPQVRTARFL</sequence>
<keyword evidence="2" id="KW-1133">Transmembrane helix</keyword>
<evidence type="ECO:0000256" key="2">
    <source>
        <dbReference type="SAM" id="Phobius"/>
    </source>
</evidence>
<feature type="transmembrane region" description="Helical" evidence="2">
    <location>
        <begin position="107"/>
        <end position="124"/>
    </location>
</feature>
<feature type="region of interest" description="Disordered" evidence="1">
    <location>
        <begin position="379"/>
        <end position="519"/>
    </location>
</feature>
<proteinExistence type="predicted"/>
<dbReference type="Proteomes" id="UP000007148">
    <property type="component" value="Unassembled WGS sequence"/>
</dbReference>
<feature type="region of interest" description="Disordered" evidence="1">
    <location>
        <begin position="801"/>
        <end position="839"/>
    </location>
</feature>
<evidence type="ECO:0000313" key="3">
    <source>
        <dbReference type="EMBL" id="CCA67875.1"/>
    </source>
</evidence>
<reference evidence="3 4" key="1">
    <citation type="journal article" date="2011" name="PLoS Pathog.">
        <title>Endophytic Life Strategies Decoded by Genome and Transcriptome Analyses of the Mutualistic Root Symbiont Piriformospora indica.</title>
        <authorList>
            <person name="Zuccaro A."/>
            <person name="Lahrmann U."/>
            <person name="Guldener U."/>
            <person name="Langen G."/>
            <person name="Pfiffi S."/>
            <person name="Biedenkopf D."/>
            <person name="Wong P."/>
            <person name="Samans B."/>
            <person name="Grimm C."/>
            <person name="Basiewicz M."/>
            <person name="Murat C."/>
            <person name="Martin F."/>
            <person name="Kogel K.H."/>
        </authorList>
    </citation>
    <scope>NUCLEOTIDE SEQUENCE [LARGE SCALE GENOMIC DNA]</scope>
    <source>
        <strain evidence="3 4">DSM 11827</strain>
    </source>
</reference>
<keyword evidence="2" id="KW-0472">Membrane</keyword>
<feature type="region of interest" description="Disordered" evidence="1">
    <location>
        <begin position="280"/>
        <end position="347"/>
    </location>
</feature>
<feature type="compositionally biased region" description="Polar residues" evidence="1">
    <location>
        <begin position="305"/>
        <end position="320"/>
    </location>
</feature>
<dbReference type="eggNOG" id="ENOG502SMIW">
    <property type="taxonomic scope" value="Eukaryota"/>
</dbReference>
<evidence type="ECO:0000313" key="4">
    <source>
        <dbReference type="Proteomes" id="UP000007148"/>
    </source>
</evidence>
<comment type="caution">
    <text evidence="3">The sequence shown here is derived from an EMBL/GenBank/DDBJ whole genome shotgun (WGS) entry which is preliminary data.</text>
</comment>
<keyword evidence="4" id="KW-1185">Reference proteome</keyword>
<feature type="transmembrane region" description="Helical" evidence="2">
    <location>
        <begin position="31"/>
        <end position="48"/>
    </location>
</feature>
<dbReference type="EMBL" id="CAFZ01000021">
    <property type="protein sequence ID" value="CCA67875.1"/>
    <property type="molecule type" value="Genomic_DNA"/>
</dbReference>
<feature type="compositionally biased region" description="Polar residues" evidence="1">
    <location>
        <begin position="639"/>
        <end position="648"/>
    </location>
</feature>
<gene>
    <name evidence="3" type="ORF">PIIN_01699</name>
</gene>
<feature type="transmembrane region" description="Helical" evidence="2">
    <location>
        <begin position="55"/>
        <end position="73"/>
    </location>
</feature>
<feature type="compositionally biased region" description="Pro residues" evidence="1">
    <location>
        <begin position="479"/>
        <end position="492"/>
    </location>
</feature>
<dbReference type="InParanoid" id="G4T968"/>
<dbReference type="STRING" id="1109443.G4T968"/>
<feature type="region of interest" description="Disordered" evidence="1">
    <location>
        <begin position="585"/>
        <end position="720"/>
    </location>
</feature>
<feature type="transmembrane region" description="Helical" evidence="2">
    <location>
        <begin position="151"/>
        <end position="179"/>
    </location>
</feature>
<protein>
    <submittedName>
        <fullName evidence="3">Uncharacterized protein</fullName>
    </submittedName>
</protein>
<feature type="region of interest" description="Disordered" evidence="1">
    <location>
        <begin position="863"/>
        <end position="1013"/>
    </location>
</feature>
<evidence type="ECO:0000256" key="1">
    <source>
        <dbReference type="SAM" id="MobiDB-lite"/>
    </source>
</evidence>
<feature type="transmembrane region" description="Helical" evidence="2">
    <location>
        <begin position="199"/>
        <end position="218"/>
    </location>
</feature>
<keyword evidence="2" id="KW-0812">Transmembrane</keyword>
<feature type="transmembrane region" description="Helical" evidence="2">
    <location>
        <begin position="230"/>
        <end position="251"/>
    </location>
</feature>
<dbReference type="OMA" id="RFLFYWG"/>
<feature type="compositionally biased region" description="Low complexity" evidence="1">
    <location>
        <begin position="946"/>
        <end position="960"/>
    </location>
</feature>
<dbReference type="OrthoDB" id="2564696at2759"/>